<comment type="caution">
    <text evidence="7">Lacks conserved residue(s) required for the propagation of feature annotation.</text>
</comment>
<comment type="subcellular location">
    <subcellularLocation>
        <location evidence="1">Membrane</location>
        <topology evidence="1">Single-pass membrane protein</topology>
    </subcellularLocation>
</comment>
<dbReference type="Pfam" id="PF02038">
    <property type="entry name" value="ATP1G1_PLM_MAT8"/>
    <property type="match status" value="1"/>
</dbReference>
<evidence type="ECO:0000256" key="4">
    <source>
        <dbReference type="ARBA" id="ARBA00022692"/>
    </source>
</evidence>
<dbReference type="CDD" id="cd20328">
    <property type="entry name" value="FXYD3-like"/>
    <property type="match status" value="1"/>
</dbReference>
<evidence type="ECO:0000256" key="7">
    <source>
        <dbReference type="RuleBase" id="RU364131"/>
    </source>
</evidence>
<dbReference type="EMBL" id="OW240921">
    <property type="protein sequence ID" value="CAH2318234.1"/>
    <property type="molecule type" value="Genomic_DNA"/>
</dbReference>
<dbReference type="AlphaFoldDB" id="A0AAD1T770"/>
<comment type="similarity">
    <text evidence="2 7">Belongs to the FXYD family.</text>
</comment>
<accession>A0AAD1T770</accession>
<reference evidence="8" key="1">
    <citation type="submission" date="2022-03" db="EMBL/GenBank/DDBJ databases">
        <authorList>
            <person name="Alioto T."/>
            <person name="Alioto T."/>
            <person name="Gomez Garrido J."/>
        </authorList>
    </citation>
    <scope>NUCLEOTIDE SEQUENCE</scope>
</reference>
<feature type="transmembrane region" description="Helical" evidence="7">
    <location>
        <begin position="72"/>
        <end position="92"/>
    </location>
</feature>
<dbReference type="Gene3D" id="1.20.5.780">
    <property type="entry name" value="Single helix bin"/>
    <property type="match status" value="1"/>
</dbReference>
<dbReference type="GO" id="GO:0017080">
    <property type="term" value="F:sodium channel regulator activity"/>
    <property type="evidence" value="ECO:0007669"/>
    <property type="project" value="TreeGrafter"/>
</dbReference>
<feature type="transmembrane region" description="Helical" evidence="7">
    <location>
        <begin position="9"/>
        <end position="28"/>
    </location>
</feature>
<dbReference type="InterPro" id="IPR000272">
    <property type="entry name" value="Ion-transport_regulator_FXYD"/>
</dbReference>
<evidence type="ECO:0000256" key="2">
    <source>
        <dbReference type="ARBA" id="ARBA00005948"/>
    </source>
</evidence>
<keyword evidence="7" id="KW-1133">Transmembrane helix</keyword>
<sequence length="122" mass="13222">MGSSEQDTFILLVSALSCFILTATTGSTLQNLKMLDLSAALLLVLAALPCLQANDITDSDKQFYYDYESLKVAGLIMAGVLCALGIIILMSGKCKCKFNQKNDRRNRAQEQQLITPGTASHC</sequence>
<dbReference type="PANTHER" id="PTHR14132:SF11">
    <property type="entry name" value="FXYD DOMAIN-CONTAINING ION TRANSPORT REGULATOR 3"/>
    <property type="match status" value="1"/>
</dbReference>
<dbReference type="GO" id="GO:0006811">
    <property type="term" value="P:monoatomic ion transport"/>
    <property type="evidence" value="ECO:0007669"/>
    <property type="project" value="UniProtKB-KW"/>
</dbReference>
<keyword evidence="4 7" id="KW-0812">Transmembrane</keyword>
<evidence type="ECO:0000256" key="3">
    <source>
        <dbReference type="ARBA" id="ARBA00022448"/>
    </source>
</evidence>
<evidence type="ECO:0000313" key="8">
    <source>
        <dbReference type="EMBL" id="CAH2318234.1"/>
    </source>
</evidence>
<name>A0AAD1T770_PELCU</name>
<dbReference type="GO" id="GO:0016020">
    <property type="term" value="C:membrane"/>
    <property type="evidence" value="ECO:0007669"/>
    <property type="project" value="UniProtKB-SubCell"/>
</dbReference>
<evidence type="ECO:0000256" key="1">
    <source>
        <dbReference type="ARBA" id="ARBA00004167"/>
    </source>
</evidence>
<evidence type="ECO:0000256" key="6">
    <source>
        <dbReference type="ARBA" id="ARBA00023136"/>
    </source>
</evidence>
<protein>
    <recommendedName>
        <fullName evidence="7">FXYD domain-containing ion transport regulator</fullName>
    </recommendedName>
</protein>
<evidence type="ECO:0000313" key="9">
    <source>
        <dbReference type="Proteomes" id="UP001295444"/>
    </source>
</evidence>
<dbReference type="Proteomes" id="UP001295444">
    <property type="component" value="Chromosome 10"/>
</dbReference>
<feature type="transmembrane region" description="Helical" evidence="7">
    <location>
        <begin position="34"/>
        <end position="51"/>
    </location>
</feature>
<keyword evidence="3 7" id="KW-0813">Transport</keyword>
<dbReference type="GO" id="GO:0043269">
    <property type="term" value="P:regulation of monoatomic ion transport"/>
    <property type="evidence" value="ECO:0007669"/>
    <property type="project" value="InterPro"/>
</dbReference>
<proteinExistence type="inferred from homology"/>
<organism evidence="8 9">
    <name type="scientific">Pelobates cultripes</name>
    <name type="common">Western spadefoot toad</name>
    <dbReference type="NCBI Taxonomy" id="61616"/>
    <lineage>
        <taxon>Eukaryota</taxon>
        <taxon>Metazoa</taxon>
        <taxon>Chordata</taxon>
        <taxon>Craniata</taxon>
        <taxon>Vertebrata</taxon>
        <taxon>Euteleostomi</taxon>
        <taxon>Amphibia</taxon>
        <taxon>Batrachia</taxon>
        <taxon>Anura</taxon>
        <taxon>Pelobatoidea</taxon>
        <taxon>Pelobatidae</taxon>
        <taxon>Pelobates</taxon>
    </lineage>
</organism>
<keyword evidence="9" id="KW-1185">Reference proteome</keyword>
<evidence type="ECO:0000256" key="5">
    <source>
        <dbReference type="ARBA" id="ARBA00023065"/>
    </source>
</evidence>
<dbReference type="PANTHER" id="PTHR14132">
    <property type="entry name" value="SODIUM/POTASSIUM-TRANSPORTING ATPASE SUBUNIT GAMMA"/>
    <property type="match status" value="1"/>
</dbReference>
<gene>
    <name evidence="8" type="ORF">PECUL_23A037456</name>
</gene>
<keyword evidence="6 7" id="KW-0472">Membrane</keyword>
<keyword evidence="5 7" id="KW-0406">Ion transport</keyword>